<keyword evidence="5 10" id="KW-0067">ATP-binding</keyword>
<evidence type="ECO:0000256" key="8">
    <source>
        <dbReference type="ARBA" id="ARBA00077509"/>
    </source>
</evidence>
<reference evidence="12" key="1">
    <citation type="submission" date="2021-02" db="EMBL/GenBank/DDBJ databases">
        <authorList>
            <person name="Bekaert M."/>
        </authorList>
    </citation>
    <scope>NUCLEOTIDE SEQUENCE</scope>
    <source>
        <strain evidence="12">IoA-00</strain>
    </source>
</reference>
<comment type="similarity">
    <text evidence="10">Belongs to the ubiquitin-conjugating enzyme family.</text>
</comment>
<keyword evidence="4 10" id="KW-0833">Ubl conjugation pathway</keyword>
<keyword evidence="13" id="KW-1185">Reference proteome</keyword>
<dbReference type="InterPro" id="IPR023313">
    <property type="entry name" value="UBQ-conjugating_AS"/>
</dbReference>
<feature type="domain" description="UBC core" evidence="11">
    <location>
        <begin position="15"/>
        <end position="166"/>
    </location>
</feature>
<organism evidence="12 13">
    <name type="scientific">Lepeophtheirus salmonis</name>
    <name type="common">Salmon louse</name>
    <name type="synonym">Caligus salmonis</name>
    <dbReference type="NCBI Taxonomy" id="72036"/>
    <lineage>
        <taxon>Eukaryota</taxon>
        <taxon>Metazoa</taxon>
        <taxon>Ecdysozoa</taxon>
        <taxon>Arthropoda</taxon>
        <taxon>Crustacea</taxon>
        <taxon>Multicrustacea</taxon>
        <taxon>Hexanauplia</taxon>
        <taxon>Copepoda</taxon>
        <taxon>Siphonostomatoida</taxon>
        <taxon>Caligidae</taxon>
        <taxon>Lepeophtheirus</taxon>
    </lineage>
</organism>
<gene>
    <name evidence="12" type="ORF">LSAA_3339</name>
</gene>
<dbReference type="EMBL" id="HG994590">
    <property type="protein sequence ID" value="CAF2806972.1"/>
    <property type="molecule type" value="Genomic_DNA"/>
</dbReference>
<dbReference type="CDD" id="cd23805">
    <property type="entry name" value="UBCc_UBE2T"/>
    <property type="match status" value="1"/>
</dbReference>
<dbReference type="Proteomes" id="UP000675881">
    <property type="component" value="Chromosome 11"/>
</dbReference>
<protein>
    <recommendedName>
        <fullName evidence="6">Ubiquitin-conjugating enzyme E2 T</fullName>
        <ecNumber evidence="1">2.3.2.23</ecNumber>
    </recommendedName>
    <alternativeName>
        <fullName evidence="7">E2 ubiquitin-conjugating enzyme T</fullName>
    </alternativeName>
    <alternativeName>
        <fullName evidence="9">Ubiquitin carrier protein T</fullName>
    </alternativeName>
    <alternativeName>
        <fullName evidence="8">Ubiquitin-protein ligase T</fullName>
    </alternativeName>
</protein>
<keyword evidence="12" id="KW-0012">Acyltransferase</keyword>
<sequence>MNHVLLLHSKVNEMIRNSRIKKELEMLEKNPPPGVSCAAPDNGNLTSLEANILGARILLMKAVFLKLSIHIPETYPFNPPIVQFKTRIYHPNVDAAGRICLDLLKIPPKGSWKASLNISSILMSIRLLMNEPNPDDPLMAEIAEVFTKNYETYKKRARDWTQKYANG</sequence>
<keyword evidence="2 12" id="KW-0808">Transferase</keyword>
<evidence type="ECO:0000256" key="7">
    <source>
        <dbReference type="ARBA" id="ARBA00076317"/>
    </source>
</evidence>
<dbReference type="AlphaFoldDB" id="A0A7R8CFJ0"/>
<accession>A0A7R8CFJ0</accession>
<dbReference type="Gene3D" id="3.10.110.10">
    <property type="entry name" value="Ubiquitin Conjugating Enzyme"/>
    <property type="match status" value="1"/>
</dbReference>
<dbReference type="InterPro" id="IPR000608">
    <property type="entry name" value="UBC"/>
</dbReference>
<evidence type="ECO:0000256" key="6">
    <source>
        <dbReference type="ARBA" id="ARBA00072440"/>
    </source>
</evidence>
<dbReference type="PANTHER" id="PTHR24067">
    <property type="entry name" value="UBIQUITIN-CONJUGATING ENZYME E2"/>
    <property type="match status" value="1"/>
</dbReference>
<dbReference type="PROSITE" id="PS50127">
    <property type="entry name" value="UBC_2"/>
    <property type="match status" value="1"/>
</dbReference>
<dbReference type="InterPro" id="IPR016135">
    <property type="entry name" value="UBQ-conjugating_enzyme/RWD"/>
</dbReference>
<proteinExistence type="inferred from homology"/>
<dbReference type="OrthoDB" id="9978460at2759"/>
<evidence type="ECO:0000256" key="4">
    <source>
        <dbReference type="ARBA" id="ARBA00022786"/>
    </source>
</evidence>
<dbReference type="FunFam" id="3.10.110.10:FF:000041">
    <property type="entry name" value="Ubiquitin-conjugating enzyme E2 T"/>
    <property type="match status" value="1"/>
</dbReference>
<dbReference type="EC" id="2.3.2.23" evidence="1"/>
<dbReference type="PROSITE" id="PS00183">
    <property type="entry name" value="UBC_1"/>
    <property type="match status" value="1"/>
</dbReference>
<evidence type="ECO:0000256" key="10">
    <source>
        <dbReference type="RuleBase" id="RU362109"/>
    </source>
</evidence>
<evidence type="ECO:0000256" key="5">
    <source>
        <dbReference type="ARBA" id="ARBA00022840"/>
    </source>
</evidence>
<dbReference type="GO" id="GO:0061631">
    <property type="term" value="F:ubiquitin conjugating enzyme activity"/>
    <property type="evidence" value="ECO:0007669"/>
    <property type="project" value="UniProtKB-EC"/>
</dbReference>
<dbReference type="SUPFAM" id="SSF54495">
    <property type="entry name" value="UBC-like"/>
    <property type="match status" value="1"/>
</dbReference>
<dbReference type="InterPro" id="IPR050113">
    <property type="entry name" value="Ub_conjugating_enzyme"/>
</dbReference>
<evidence type="ECO:0000259" key="11">
    <source>
        <dbReference type="PROSITE" id="PS50127"/>
    </source>
</evidence>
<evidence type="ECO:0000256" key="3">
    <source>
        <dbReference type="ARBA" id="ARBA00022741"/>
    </source>
</evidence>
<dbReference type="SMART" id="SM00212">
    <property type="entry name" value="UBCc"/>
    <property type="match status" value="1"/>
</dbReference>
<evidence type="ECO:0000313" key="13">
    <source>
        <dbReference type="Proteomes" id="UP000675881"/>
    </source>
</evidence>
<dbReference type="GO" id="GO:0005524">
    <property type="term" value="F:ATP binding"/>
    <property type="evidence" value="ECO:0007669"/>
    <property type="project" value="UniProtKB-UniRule"/>
</dbReference>
<dbReference type="Pfam" id="PF00179">
    <property type="entry name" value="UQ_con"/>
    <property type="match status" value="1"/>
</dbReference>
<evidence type="ECO:0000256" key="9">
    <source>
        <dbReference type="ARBA" id="ARBA00082133"/>
    </source>
</evidence>
<evidence type="ECO:0000256" key="1">
    <source>
        <dbReference type="ARBA" id="ARBA00012486"/>
    </source>
</evidence>
<name>A0A7R8CFJ0_LEPSM</name>
<evidence type="ECO:0000313" key="12">
    <source>
        <dbReference type="EMBL" id="CAF2806972.1"/>
    </source>
</evidence>
<keyword evidence="3 10" id="KW-0547">Nucleotide-binding</keyword>
<evidence type="ECO:0000256" key="2">
    <source>
        <dbReference type="ARBA" id="ARBA00022679"/>
    </source>
</evidence>